<proteinExistence type="predicted"/>
<reference evidence="3" key="1">
    <citation type="submission" date="2019-08" db="EMBL/GenBank/DDBJ databases">
        <title>Limnoglobus roseus gen. nov., sp. nov., a novel freshwater planctomycete with a giant genome from the family Gemmataceae.</title>
        <authorList>
            <person name="Kulichevskaya I.S."/>
            <person name="Naumoff D.G."/>
            <person name="Miroshnikov K."/>
            <person name="Ivanova A."/>
            <person name="Philippov D.A."/>
            <person name="Hakobyan A."/>
            <person name="Rijpstra I.C."/>
            <person name="Sinninghe Damste J.S."/>
            <person name="Liesack W."/>
            <person name="Dedysh S.N."/>
        </authorList>
    </citation>
    <scope>NUCLEOTIDE SEQUENCE [LARGE SCALE GENOMIC DNA]</scope>
    <source>
        <strain evidence="3">PX52</strain>
    </source>
</reference>
<sequence length="486" mass="54141">MRVAWLFLLALSAPAGAQTPAAAVDAAALDAARVRSAESRYVRYLSLYDVADPKELTRWDQLLRFWANSLSREVDLTPPTRVTPNLWRVDLRDYGWDAKVWEKLADTEPYFLVKLTAAVTTPATTERKYWPGGVNSTDGKHYDAGWYDVVTPAKAAAKVAFGPQVDGPRALTLAAYTGSAVPVVKLNWWITEATRANDRGTGYYSWLGLGAKEADFLKLVGADVKEAQRLRREIGAIVSRSPVTLNNRGLERFDAISGPYWRSRDYARNNAEKNALRLLDGDIQEDASEQYGSLPNRLFAFWLQNNKGERQDTAPDNIASDGKSTGTDRRVAAGMNCVRCHVEGIRPINDWARKVYSPPFSLDDRDDREQRRKRSKYLSDLVDQTADDNARYAKVLTKTNGLTAAANAKLVGDLWDQWVERDRSLADVAREIGADPGRLTAALKAEAKRTQLDPILAGLVQGVDARLEHVEELVPLLHEILGRHGH</sequence>
<gene>
    <name evidence="2" type="ORF">PX52LOC_05548</name>
</gene>
<evidence type="ECO:0000256" key="1">
    <source>
        <dbReference type="SAM" id="SignalP"/>
    </source>
</evidence>
<evidence type="ECO:0000313" key="2">
    <source>
        <dbReference type="EMBL" id="QEL18521.1"/>
    </source>
</evidence>
<keyword evidence="3" id="KW-1185">Reference proteome</keyword>
<feature type="signal peptide" evidence="1">
    <location>
        <begin position="1"/>
        <end position="17"/>
    </location>
</feature>
<dbReference type="AlphaFoldDB" id="A0A5C1AH25"/>
<evidence type="ECO:0000313" key="3">
    <source>
        <dbReference type="Proteomes" id="UP000324974"/>
    </source>
</evidence>
<dbReference type="EMBL" id="CP042425">
    <property type="protein sequence ID" value="QEL18521.1"/>
    <property type="molecule type" value="Genomic_DNA"/>
</dbReference>
<feature type="chain" id="PRO_5022889606" description="Cytochrome c domain-containing protein" evidence="1">
    <location>
        <begin position="18"/>
        <end position="486"/>
    </location>
</feature>
<dbReference type="KEGG" id="lrs:PX52LOC_05548"/>
<keyword evidence="1" id="KW-0732">Signal</keyword>
<name>A0A5C1AH25_9BACT</name>
<evidence type="ECO:0008006" key="4">
    <source>
        <dbReference type="Google" id="ProtNLM"/>
    </source>
</evidence>
<dbReference type="Proteomes" id="UP000324974">
    <property type="component" value="Chromosome"/>
</dbReference>
<dbReference type="RefSeq" id="WP_149113029.1">
    <property type="nucleotide sequence ID" value="NZ_CP042425.1"/>
</dbReference>
<organism evidence="2 3">
    <name type="scientific">Limnoglobus roseus</name>
    <dbReference type="NCBI Taxonomy" id="2598579"/>
    <lineage>
        <taxon>Bacteria</taxon>
        <taxon>Pseudomonadati</taxon>
        <taxon>Planctomycetota</taxon>
        <taxon>Planctomycetia</taxon>
        <taxon>Gemmatales</taxon>
        <taxon>Gemmataceae</taxon>
        <taxon>Limnoglobus</taxon>
    </lineage>
</organism>
<dbReference type="OrthoDB" id="9811281at2"/>
<accession>A0A5C1AH25</accession>
<protein>
    <recommendedName>
        <fullName evidence="4">Cytochrome c domain-containing protein</fullName>
    </recommendedName>
</protein>